<evidence type="ECO:0000313" key="11">
    <source>
        <dbReference type="Proteomes" id="UP000306912"/>
    </source>
</evidence>
<evidence type="ECO:0000313" key="10">
    <source>
        <dbReference type="EMBL" id="TLG72756.1"/>
    </source>
</evidence>
<dbReference type="GO" id="GO:0005829">
    <property type="term" value="C:cytosol"/>
    <property type="evidence" value="ECO:0007669"/>
    <property type="project" value="TreeGrafter"/>
</dbReference>
<dbReference type="Gene3D" id="3.40.50.2300">
    <property type="match status" value="1"/>
</dbReference>
<dbReference type="CDD" id="cd00383">
    <property type="entry name" value="trans_reg_C"/>
    <property type="match status" value="1"/>
</dbReference>
<keyword evidence="4 7" id="KW-0238">DNA-binding</keyword>
<keyword evidence="2" id="KW-0902">Two-component regulatory system</keyword>
<evidence type="ECO:0000259" key="8">
    <source>
        <dbReference type="PROSITE" id="PS50110"/>
    </source>
</evidence>
<dbReference type="PANTHER" id="PTHR48111:SF21">
    <property type="entry name" value="DNA-BINDING DUAL MASTER TRANSCRIPTIONAL REGULATOR RPAA"/>
    <property type="match status" value="1"/>
</dbReference>
<dbReference type="SMART" id="SM00862">
    <property type="entry name" value="Trans_reg_C"/>
    <property type="match status" value="1"/>
</dbReference>
<feature type="DNA-binding region" description="OmpR/PhoB-type" evidence="7">
    <location>
        <begin position="126"/>
        <end position="220"/>
    </location>
</feature>
<evidence type="ECO:0000259" key="9">
    <source>
        <dbReference type="PROSITE" id="PS51755"/>
    </source>
</evidence>
<keyword evidence="1 6" id="KW-0597">Phosphoprotein</keyword>
<dbReference type="InterPro" id="IPR036388">
    <property type="entry name" value="WH-like_DNA-bd_sf"/>
</dbReference>
<dbReference type="SMART" id="SM00448">
    <property type="entry name" value="REC"/>
    <property type="match status" value="1"/>
</dbReference>
<dbReference type="GO" id="GO:0032993">
    <property type="term" value="C:protein-DNA complex"/>
    <property type="evidence" value="ECO:0007669"/>
    <property type="project" value="TreeGrafter"/>
</dbReference>
<reference evidence="10 11" key="1">
    <citation type="submission" date="2019-05" db="EMBL/GenBank/DDBJ databases">
        <title>Culicoidintestinum kansasii gen. nov., sp. nov. from the gastrointestinal tract of the biting midge, Culicoides sonorensis.</title>
        <authorList>
            <person name="Neupane S."/>
            <person name="Ghosh A."/>
            <person name="Gunther S."/>
            <person name="Martin K."/>
            <person name="Zurek L."/>
        </authorList>
    </citation>
    <scope>NUCLEOTIDE SEQUENCE [LARGE SCALE GENOMIC DNA]</scope>
    <source>
        <strain evidence="10 11">CS-1</strain>
    </source>
</reference>
<keyword evidence="5" id="KW-0804">Transcription</keyword>
<evidence type="ECO:0000256" key="5">
    <source>
        <dbReference type="ARBA" id="ARBA00023163"/>
    </source>
</evidence>
<dbReference type="OrthoDB" id="9790442at2"/>
<dbReference type="Proteomes" id="UP000306912">
    <property type="component" value="Unassembled WGS sequence"/>
</dbReference>
<feature type="modified residue" description="4-aspartylphosphate" evidence="6">
    <location>
        <position position="55"/>
    </location>
</feature>
<dbReference type="EMBL" id="VBWP01000007">
    <property type="protein sequence ID" value="TLG72756.1"/>
    <property type="molecule type" value="Genomic_DNA"/>
</dbReference>
<dbReference type="PROSITE" id="PS50110">
    <property type="entry name" value="RESPONSE_REGULATORY"/>
    <property type="match status" value="1"/>
</dbReference>
<evidence type="ECO:0000256" key="2">
    <source>
        <dbReference type="ARBA" id="ARBA00023012"/>
    </source>
</evidence>
<dbReference type="InterPro" id="IPR011006">
    <property type="entry name" value="CheY-like_superfamily"/>
</dbReference>
<evidence type="ECO:0000256" key="4">
    <source>
        <dbReference type="ARBA" id="ARBA00023125"/>
    </source>
</evidence>
<feature type="domain" description="OmpR/PhoB-type" evidence="9">
    <location>
        <begin position="126"/>
        <end position="220"/>
    </location>
</feature>
<name>A0A5R8QA08_9FIRM</name>
<accession>A0A5R8QA08</accession>
<comment type="caution">
    <text evidence="10">The sequence shown here is derived from an EMBL/GenBank/DDBJ whole genome shotgun (WGS) entry which is preliminary data.</text>
</comment>
<dbReference type="InParanoid" id="A0A5R8QA08"/>
<dbReference type="GO" id="GO:0000156">
    <property type="term" value="F:phosphorelay response regulator activity"/>
    <property type="evidence" value="ECO:0007669"/>
    <property type="project" value="TreeGrafter"/>
</dbReference>
<proteinExistence type="predicted"/>
<dbReference type="Pfam" id="PF00072">
    <property type="entry name" value="Response_reg"/>
    <property type="match status" value="1"/>
</dbReference>
<dbReference type="CDD" id="cd17574">
    <property type="entry name" value="REC_OmpR"/>
    <property type="match status" value="1"/>
</dbReference>
<dbReference type="SUPFAM" id="SSF52172">
    <property type="entry name" value="CheY-like"/>
    <property type="match status" value="1"/>
</dbReference>
<dbReference type="PANTHER" id="PTHR48111">
    <property type="entry name" value="REGULATOR OF RPOS"/>
    <property type="match status" value="1"/>
</dbReference>
<dbReference type="Pfam" id="PF00486">
    <property type="entry name" value="Trans_reg_C"/>
    <property type="match status" value="1"/>
</dbReference>
<keyword evidence="11" id="KW-1185">Reference proteome</keyword>
<dbReference type="AlphaFoldDB" id="A0A5R8QA08"/>
<evidence type="ECO:0000256" key="3">
    <source>
        <dbReference type="ARBA" id="ARBA00023015"/>
    </source>
</evidence>
<gene>
    <name evidence="10" type="ORF">FEZ08_08625</name>
</gene>
<dbReference type="Gene3D" id="1.10.10.10">
    <property type="entry name" value="Winged helix-like DNA-binding domain superfamily/Winged helix DNA-binding domain"/>
    <property type="match status" value="1"/>
</dbReference>
<keyword evidence="3" id="KW-0805">Transcription regulation</keyword>
<protein>
    <submittedName>
        <fullName evidence="10">Response regulator transcription factor</fullName>
    </submittedName>
</protein>
<feature type="domain" description="Response regulatory" evidence="8">
    <location>
        <begin position="6"/>
        <end position="118"/>
    </location>
</feature>
<evidence type="ECO:0000256" key="6">
    <source>
        <dbReference type="PROSITE-ProRule" id="PRU00169"/>
    </source>
</evidence>
<dbReference type="PROSITE" id="PS51755">
    <property type="entry name" value="OMPR_PHOB"/>
    <property type="match status" value="1"/>
</dbReference>
<dbReference type="GO" id="GO:0000976">
    <property type="term" value="F:transcription cis-regulatory region binding"/>
    <property type="evidence" value="ECO:0007669"/>
    <property type="project" value="TreeGrafter"/>
</dbReference>
<dbReference type="RefSeq" id="WP_138191408.1">
    <property type="nucleotide sequence ID" value="NZ_VBWP01000007.1"/>
</dbReference>
<evidence type="ECO:0000256" key="1">
    <source>
        <dbReference type="ARBA" id="ARBA00022553"/>
    </source>
</evidence>
<dbReference type="InterPro" id="IPR001789">
    <property type="entry name" value="Sig_transdc_resp-reg_receiver"/>
</dbReference>
<dbReference type="GO" id="GO:0006355">
    <property type="term" value="P:regulation of DNA-templated transcription"/>
    <property type="evidence" value="ECO:0007669"/>
    <property type="project" value="InterPro"/>
</dbReference>
<dbReference type="InterPro" id="IPR001867">
    <property type="entry name" value="OmpR/PhoB-type_DNA-bd"/>
</dbReference>
<sequence>MQEKRCILVIEDDTDINEAICSFLRADGYLVISSVDGAIGLEKFYSHKVDMLILDLMLPTLDGQTILKEIRKLSSVPVIAISALNDEQTQEAVFALADDYVVKPFSLKVLLFKVGALMRRVYGETSQLLRVNQVTLDVTKNSVTQAGQQIEMTAREIEILAVLMANPKMVYSREQLITLIWGYNDYVDERVIDVHVRNIRKKLGNTFIQTVKGVGYRVEEVL</sequence>
<organism evidence="10 11">
    <name type="scientific">Culicoidibacter larvae</name>
    <dbReference type="NCBI Taxonomy" id="2579976"/>
    <lineage>
        <taxon>Bacteria</taxon>
        <taxon>Bacillati</taxon>
        <taxon>Bacillota</taxon>
        <taxon>Culicoidibacteria</taxon>
        <taxon>Culicoidibacterales</taxon>
        <taxon>Culicoidibacteraceae</taxon>
        <taxon>Culicoidibacter</taxon>
    </lineage>
</organism>
<dbReference type="InterPro" id="IPR039420">
    <property type="entry name" value="WalR-like"/>
</dbReference>
<evidence type="ECO:0000256" key="7">
    <source>
        <dbReference type="PROSITE-ProRule" id="PRU01091"/>
    </source>
</evidence>